<dbReference type="SUPFAM" id="SSF53756">
    <property type="entry name" value="UDP-Glycosyltransferase/glycogen phosphorylase"/>
    <property type="match status" value="1"/>
</dbReference>
<evidence type="ECO:0000259" key="1">
    <source>
        <dbReference type="Pfam" id="PF00534"/>
    </source>
</evidence>
<dbReference type="InterPro" id="IPR001296">
    <property type="entry name" value="Glyco_trans_1"/>
</dbReference>
<accession>A0ABX7MX55</accession>
<dbReference type="PANTHER" id="PTHR12526">
    <property type="entry name" value="GLYCOSYLTRANSFERASE"/>
    <property type="match status" value="1"/>
</dbReference>
<reference evidence="3 4" key="1">
    <citation type="submission" date="2021-03" db="EMBL/GenBank/DDBJ databases">
        <title>Genome sequencing of Marinobacter sp. LPB0319.</title>
        <authorList>
            <person name="Kim J."/>
        </authorList>
    </citation>
    <scope>NUCLEOTIDE SEQUENCE [LARGE SCALE GENOMIC DNA]</scope>
    <source>
        <strain evidence="3 4">LPB0319</strain>
    </source>
</reference>
<evidence type="ECO:0000313" key="3">
    <source>
        <dbReference type="EMBL" id="QSP96062.1"/>
    </source>
</evidence>
<dbReference type="Pfam" id="PF13439">
    <property type="entry name" value="Glyco_transf_4"/>
    <property type="match status" value="1"/>
</dbReference>
<gene>
    <name evidence="3" type="ORF">LPB19_06655</name>
</gene>
<dbReference type="Proteomes" id="UP000663555">
    <property type="component" value="Chromosome"/>
</dbReference>
<dbReference type="InterPro" id="IPR028098">
    <property type="entry name" value="Glyco_trans_4-like_N"/>
</dbReference>
<name>A0ABX7MX55_9GAMM</name>
<keyword evidence="4" id="KW-1185">Reference proteome</keyword>
<dbReference type="CDD" id="cd03811">
    <property type="entry name" value="GT4_GT28_WabH-like"/>
    <property type="match status" value="1"/>
</dbReference>
<dbReference type="EMBL" id="CP071247">
    <property type="protein sequence ID" value="QSP96062.1"/>
    <property type="molecule type" value="Genomic_DNA"/>
</dbReference>
<proteinExistence type="predicted"/>
<evidence type="ECO:0000259" key="2">
    <source>
        <dbReference type="Pfam" id="PF13439"/>
    </source>
</evidence>
<protein>
    <submittedName>
        <fullName evidence="3">Glycosyltransferase</fullName>
    </submittedName>
</protein>
<dbReference type="RefSeq" id="WP_206645289.1">
    <property type="nucleotide sequence ID" value="NZ_CP071247.1"/>
</dbReference>
<feature type="domain" description="Glycosyl transferase family 1" evidence="1">
    <location>
        <begin position="167"/>
        <end position="308"/>
    </location>
</feature>
<dbReference type="Pfam" id="PF00534">
    <property type="entry name" value="Glycos_transf_1"/>
    <property type="match status" value="1"/>
</dbReference>
<sequence length="347" mass="37936">MTGRRLTLAFILATPGTSWGGMERHTADLALGLARRGHQVHVLGHKDYQSHFTAPVRFHRQPVHLGRKNPWLQWSISCCLKRIAPDIIHAQGNKAAHLAGRARCVGGTPLFATVHGMKSSHAVFQRMDAVIAVSQPIFDTLDHRQKRLILNGASAPPPDADTDAPTLALPDGCTNVIAVGRLEPVKGFARLIEAWARISPANTDRHLTVIGDGSERPRLEQLIRQHDLRETVTIAGFHSNISTLYEQADLTVISSEREGLPYVLIESLLANCPVVSTPIPGIQALLPEQALSTDQSAESLAELLTRSLGNLKALRTHEAAAMAFARQNLTLDSMITRTEAFYLEVLV</sequence>
<feature type="domain" description="Glycosyltransferase subfamily 4-like N-terminal" evidence="2">
    <location>
        <begin position="19"/>
        <end position="143"/>
    </location>
</feature>
<organism evidence="3 4">
    <name type="scientific">Marinobacter salinisoli</name>
    <dbReference type="NCBI Taxonomy" id="2769486"/>
    <lineage>
        <taxon>Bacteria</taxon>
        <taxon>Pseudomonadati</taxon>
        <taxon>Pseudomonadota</taxon>
        <taxon>Gammaproteobacteria</taxon>
        <taxon>Pseudomonadales</taxon>
        <taxon>Marinobacteraceae</taxon>
        <taxon>Marinobacter</taxon>
    </lineage>
</organism>
<dbReference type="Gene3D" id="3.40.50.2000">
    <property type="entry name" value="Glycogen Phosphorylase B"/>
    <property type="match status" value="2"/>
</dbReference>
<evidence type="ECO:0000313" key="4">
    <source>
        <dbReference type="Proteomes" id="UP000663555"/>
    </source>
</evidence>